<evidence type="ECO:0000256" key="8">
    <source>
        <dbReference type="ARBA" id="ARBA00023170"/>
    </source>
</evidence>
<dbReference type="EMBL" id="VTPC01083679">
    <property type="protein sequence ID" value="KAF2887408.1"/>
    <property type="molecule type" value="Genomic_DNA"/>
</dbReference>
<dbReference type="Pfam" id="PF02949">
    <property type="entry name" value="7tm_6"/>
    <property type="match status" value="1"/>
</dbReference>
<accession>A0A8K0CHD6</accession>
<evidence type="ECO:0000256" key="6">
    <source>
        <dbReference type="ARBA" id="ARBA00022989"/>
    </source>
</evidence>
<evidence type="ECO:0000256" key="7">
    <source>
        <dbReference type="ARBA" id="ARBA00023136"/>
    </source>
</evidence>
<keyword evidence="7" id="KW-0472">Membrane</keyword>
<comment type="caution">
    <text evidence="10">The sequence shown here is derived from an EMBL/GenBank/DDBJ whole genome shotgun (WGS) entry which is preliminary data.</text>
</comment>
<dbReference type="GO" id="GO:0005886">
    <property type="term" value="C:plasma membrane"/>
    <property type="evidence" value="ECO:0007669"/>
    <property type="project" value="UniProtKB-SubCell"/>
</dbReference>
<dbReference type="PANTHER" id="PTHR21137">
    <property type="entry name" value="ODORANT RECEPTOR"/>
    <property type="match status" value="1"/>
</dbReference>
<keyword evidence="2" id="KW-1003">Cell membrane</keyword>
<dbReference type="PANTHER" id="PTHR21137:SF35">
    <property type="entry name" value="ODORANT RECEPTOR 19A-RELATED"/>
    <property type="match status" value="1"/>
</dbReference>
<keyword evidence="8" id="KW-0675">Receptor</keyword>
<organism evidence="10 11">
    <name type="scientific">Ignelater luminosus</name>
    <name type="common">Cucubano</name>
    <name type="synonym">Pyrophorus luminosus</name>
    <dbReference type="NCBI Taxonomy" id="2038154"/>
    <lineage>
        <taxon>Eukaryota</taxon>
        <taxon>Metazoa</taxon>
        <taxon>Ecdysozoa</taxon>
        <taxon>Arthropoda</taxon>
        <taxon>Hexapoda</taxon>
        <taxon>Insecta</taxon>
        <taxon>Pterygota</taxon>
        <taxon>Neoptera</taxon>
        <taxon>Endopterygota</taxon>
        <taxon>Coleoptera</taxon>
        <taxon>Polyphaga</taxon>
        <taxon>Elateriformia</taxon>
        <taxon>Elateroidea</taxon>
        <taxon>Elateridae</taxon>
        <taxon>Agrypninae</taxon>
        <taxon>Pyrophorini</taxon>
        <taxon>Ignelater</taxon>
    </lineage>
</organism>
<dbReference type="GO" id="GO:0007165">
    <property type="term" value="P:signal transduction"/>
    <property type="evidence" value="ECO:0007669"/>
    <property type="project" value="UniProtKB-KW"/>
</dbReference>
<dbReference type="InterPro" id="IPR004117">
    <property type="entry name" value="7tm6_olfct_rcpt"/>
</dbReference>
<reference evidence="10" key="1">
    <citation type="submission" date="2019-08" db="EMBL/GenBank/DDBJ databases">
        <title>The genome of the North American firefly Photinus pyralis.</title>
        <authorList>
            <consortium name="Photinus pyralis genome working group"/>
            <person name="Fallon T.R."/>
            <person name="Sander Lower S.E."/>
            <person name="Weng J.-K."/>
        </authorList>
    </citation>
    <scope>NUCLEOTIDE SEQUENCE</scope>
    <source>
        <strain evidence="10">TRF0915ILg1</strain>
        <tissue evidence="10">Whole body</tissue>
    </source>
</reference>
<keyword evidence="5" id="KW-0552">Olfaction</keyword>
<evidence type="ECO:0000256" key="1">
    <source>
        <dbReference type="ARBA" id="ARBA00004651"/>
    </source>
</evidence>
<protein>
    <submittedName>
        <fullName evidence="10">Uncharacterized protein</fullName>
    </submittedName>
</protein>
<evidence type="ECO:0000256" key="4">
    <source>
        <dbReference type="ARBA" id="ARBA00022692"/>
    </source>
</evidence>
<evidence type="ECO:0000313" key="10">
    <source>
        <dbReference type="EMBL" id="KAF2887408.1"/>
    </source>
</evidence>
<sequence length="147" mass="16596">MRTISLLYRFIKKFRHAFSLILLTQYLTAGPLVCAELFAGFESRSLHLRARHTFVFVAITLQLSFYCISANYVTDEALAVSNAIYFSKWYSYHFSSLNVPILLMMQNAQRGITIKAGGLVAINTETFVNVLKVAWSACSLARGLRQS</sequence>
<dbReference type="GO" id="GO:0005549">
    <property type="term" value="F:odorant binding"/>
    <property type="evidence" value="ECO:0007669"/>
    <property type="project" value="InterPro"/>
</dbReference>
<comment type="subcellular location">
    <subcellularLocation>
        <location evidence="1">Cell membrane</location>
        <topology evidence="1">Multi-pass membrane protein</topology>
    </subcellularLocation>
</comment>
<keyword evidence="4" id="KW-0812">Transmembrane</keyword>
<dbReference type="GO" id="GO:0004984">
    <property type="term" value="F:olfactory receptor activity"/>
    <property type="evidence" value="ECO:0007669"/>
    <property type="project" value="InterPro"/>
</dbReference>
<keyword evidence="3" id="KW-0716">Sensory transduction</keyword>
<evidence type="ECO:0000256" key="3">
    <source>
        <dbReference type="ARBA" id="ARBA00022606"/>
    </source>
</evidence>
<dbReference type="OrthoDB" id="6614360at2759"/>
<dbReference type="Proteomes" id="UP000801492">
    <property type="component" value="Unassembled WGS sequence"/>
</dbReference>
<dbReference type="AlphaFoldDB" id="A0A8K0CHD6"/>
<keyword evidence="6" id="KW-1133">Transmembrane helix</keyword>
<keyword evidence="9" id="KW-0807">Transducer</keyword>
<gene>
    <name evidence="10" type="ORF">ILUMI_18765</name>
</gene>
<evidence type="ECO:0000256" key="5">
    <source>
        <dbReference type="ARBA" id="ARBA00022725"/>
    </source>
</evidence>
<evidence type="ECO:0000256" key="2">
    <source>
        <dbReference type="ARBA" id="ARBA00022475"/>
    </source>
</evidence>
<proteinExistence type="predicted"/>
<evidence type="ECO:0000313" key="11">
    <source>
        <dbReference type="Proteomes" id="UP000801492"/>
    </source>
</evidence>
<name>A0A8K0CHD6_IGNLU</name>
<keyword evidence="11" id="KW-1185">Reference proteome</keyword>
<evidence type="ECO:0000256" key="9">
    <source>
        <dbReference type="ARBA" id="ARBA00023224"/>
    </source>
</evidence>